<feature type="region of interest" description="Disordered" evidence="1">
    <location>
        <begin position="154"/>
        <end position="205"/>
    </location>
</feature>
<reference evidence="2" key="1">
    <citation type="submission" date="2023-03" db="EMBL/GenBank/DDBJ databases">
        <title>Emydomyces testavorans Genome Sequence.</title>
        <authorList>
            <person name="Hoyer L."/>
        </authorList>
    </citation>
    <scope>NUCLEOTIDE SEQUENCE</scope>
    <source>
        <strain evidence="2">16-2883</strain>
    </source>
</reference>
<gene>
    <name evidence="2" type="ORF">PRK78_004193</name>
</gene>
<dbReference type="EMBL" id="CP120628">
    <property type="protein sequence ID" value="WEW58725.1"/>
    <property type="molecule type" value="Genomic_DNA"/>
</dbReference>
<feature type="compositionally biased region" description="Polar residues" evidence="1">
    <location>
        <begin position="36"/>
        <end position="63"/>
    </location>
</feature>
<feature type="compositionally biased region" description="Basic residues" evidence="1">
    <location>
        <begin position="317"/>
        <end position="329"/>
    </location>
</feature>
<feature type="compositionally biased region" description="Polar residues" evidence="1">
    <location>
        <begin position="1"/>
        <end position="28"/>
    </location>
</feature>
<feature type="region of interest" description="Disordered" evidence="1">
    <location>
        <begin position="311"/>
        <end position="356"/>
    </location>
</feature>
<feature type="compositionally biased region" description="Basic residues" evidence="1">
    <location>
        <begin position="173"/>
        <end position="185"/>
    </location>
</feature>
<evidence type="ECO:0000313" key="2">
    <source>
        <dbReference type="EMBL" id="WEW58725.1"/>
    </source>
</evidence>
<sequence length="475" mass="51197">MPLVSSSPTSPARRQRNSLNLDLSSASPSAFAANGYGQSPLYSPQTPRTSIPQSPSRQVSTSGIMERPARFSGDFAPNMNADMGGGDGGGLGSLADELANAWDDDDGGYGYGYGEEDVSGLQDGEVMVSIDGIGSPGSDDQAYIDSIHDMGIGMGSGMLHGPSDSDQDQLKPPKQRLKGQSRHRRVESLYDGSDYGNDSDFEDPGDISPGLEARMAGIDNLVRWSKADDASNQFIDQFISHLRELGGQAGIENSATRLITAHTSLASHLTHQTRSLQTLSHPLLISSFPTLSPDAIDDLIPLIDSILPNLPFPDRPHHQHHQHHQHQPTHQRDPSNPDSSPSHSRPHSRSHTTTTPLLSVQTLLSQTSDLTHTLRTLNDTLHESRHLTSTASRRLKTVRELVIEMRHEDEAREEGIRWIEKGGWDARLAGREAGSVCHNVVSGFEAVCGEWRDKLFGAGAGAGAAAAATEVVTVT</sequence>
<dbReference type="Proteomes" id="UP001219355">
    <property type="component" value="Chromosome 2"/>
</dbReference>
<evidence type="ECO:0000256" key="1">
    <source>
        <dbReference type="SAM" id="MobiDB-lite"/>
    </source>
</evidence>
<feature type="region of interest" description="Disordered" evidence="1">
    <location>
        <begin position="1"/>
        <end position="63"/>
    </location>
</feature>
<name>A0AAF0DHP7_9EURO</name>
<accession>A0AAF0DHP7</accession>
<organism evidence="2 3">
    <name type="scientific">Emydomyces testavorans</name>
    <dbReference type="NCBI Taxonomy" id="2070801"/>
    <lineage>
        <taxon>Eukaryota</taxon>
        <taxon>Fungi</taxon>
        <taxon>Dikarya</taxon>
        <taxon>Ascomycota</taxon>
        <taxon>Pezizomycotina</taxon>
        <taxon>Eurotiomycetes</taxon>
        <taxon>Eurotiomycetidae</taxon>
        <taxon>Onygenales</taxon>
        <taxon>Nannizziopsiaceae</taxon>
        <taxon>Emydomyces</taxon>
    </lineage>
</organism>
<evidence type="ECO:0000313" key="3">
    <source>
        <dbReference type="Proteomes" id="UP001219355"/>
    </source>
</evidence>
<proteinExistence type="predicted"/>
<protein>
    <submittedName>
        <fullName evidence="2">Uncharacterized protein</fullName>
    </submittedName>
</protein>
<keyword evidence="3" id="KW-1185">Reference proteome</keyword>
<dbReference type="AlphaFoldDB" id="A0AAF0DHP7"/>